<dbReference type="STRING" id="683124.SAMN05444337_1925"/>
<evidence type="ECO:0000256" key="1">
    <source>
        <dbReference type="ARBA" id="ARBA00022448"/>
    </source>
</evidence>
<reference evidence="7 8" key="1">
    <citation type="submission" date="2016-11" db="EMBL/GenBank/DDBJ databases">
        <authorList>
            <person name="Jaros S."/>
            <person name="Januszkiewicz K."/>
            <person name="Wedrychowicz H."/>
        </authorList>
    </citation>
    <scope>NUCLEOTIDE SEQUENCE [LARGE SCALE GENOMIC DNA]</scope>
    <source>
        <strain evidence="7 8">DSM 22807</strain>
    </source>
</reference>
<dbReference type="AlphaFoldDB" id="A0A1M6J012"/>
<dbReference type="PANTHER" id="PTHR42794:SF1">
    <property type="entry name" value="HEMIN IMPORT ATP-BINDING PROTEIN HMUV"/>
    <property type="match status" value="1"/>
</dbReference>
<accession>A0A1M6J012</accession>
<evidence type="ECO:0000313" key="7">
    <source>
        <dbReference type="EMBL" id="SHJ40009.1"/>
    </source>
</evidence>
<dbReference type="EMBL" id="FQZH01000003">
    <property type="protein sequence ID" value="SHJ40009.1"/>
    <property type="molecule type" value="Genomic_DNA"/>
</dbReference>
<dbReference type="Proteomes" id="UP000184232">
    <property type="component" value="Unassembled WGS sequence"/>
</dbReference>
<keyword evidence="1" id="KW-0813">Transport</keyword>
<gene>
    <name evidence="7" type="ORF">SAMN05444337_1925</name>
</gene>
<feature type="domain" description="ABC transporter" evidence="6">
    <location>
        <begin position="2"/>
        <end position="241"/>
    </location>
</feature>
<keyword evidence="8" id="KW-1185">Reference proteome</keyword>
<sequence length="255" mass="28989">MLTTKNLSVGIANKVILENVSEAFEAGKISLIIGPNGAGKSTFIKAICGQLKLNQKGTVDYDTEVLSISELAKVRAVLSQNSKLNFPLTVRDIVMMGRYPHFNNYPSEKDKRACNEAIQFFELENFIDRNYLTLSGGEMQRVHFARVLAQIWFSEENKTRYLILDEPLTFLDVHFQYSFMYKMQELAKENNIVIIGVLHDLNLTAKFADKIMLLSQGKVIASGNKTEVLTKENILEAFKMEAKIHTVENEIFIHF</sequence>
<dbReference type="Gene3D" id="3.40.50.300">
    <property type="entry name" value="P-loop containing nucleotide triphosphate hydrolases"/>
    <property type="match status" value="1"/>
</dbReference>
<keyword evidence="4" id="KW-1278">Translocase</keyword>
<evidence type="ECO:0000256" key="3">
    <source>
        <dbReference type="ARBA" id="ARBA00022840"/>
    </source>
</evidence>
<dbReference type="SUPFAM" id="SSF52540">
    <property type="entry name" value="P-loop containing nucleoside triphosphate hydrolases"/>
    <property type="match status" value="1"/>
</dbReference>
<dbReference type="OrthoDB" id="9806726at2"/>
<keyword evidence="2" id="KW-0547">Nucleotide-binding</keyword>
<dbReference type="PROSITE" id="PS50893">
    <property type="entry name" value="ABC_TRANSPORTER_2"/>
    <property type="match status" value="1"/>
</dbReference>
<dbReference type="InterPro" id="IPR027417">
    <property type="entry name" value="P-loop_NTPase"/>
</dbReference>
<organism evidence="7 8">
    <name type="scientific">Flavobacterium haoranii</name>
    <dbReference type="NCBI Taxonomy" id="683124"/>
    <lineage>
        <taxon>Bacteria</taxon>
        <taxon>Pseudomonadati</taxon>
        <taxon>Bacteroidota</taxon>
        <taxon>Flavobacteriia</taxon>
        <taxon>Flavobacteriales</taxon>
        <taxon>Flavobacteriaceae</taxon>
        <taxon>Flavobacterium</taxon>
    </lineage>
</organism>
<name>A0A1M6J012_9FLAO</name>
<dbReference type="FunFam" id="3.40.50.300:FF:000134">
    <property type="entry name" value="Iron-enterobactin ABC transporter ATP-binding protein"/>
    <property type="match status" value="1"/>
</dbReference>
<dbReference type="InterPro" id="IPR003439">
    <property type="entry name" value="ABC_transporter-like_ATP-bd"/>
</dbReference>
<evidence type="ECO:0000256" key="2">
    <source>
        <dbReference type="ARBA" id="ARBA00022741"/>
    </source>
</evidence>
<evidence type="ECO:0000259" key="6">
    <source>
        <dbReference type="PROSITE" id="PS50893"/>
    </source>
</evidence>
<comment type="function">
    <text evidence="5">Part of the ABC transporter complex HmuTUV involved in hemin import. Responsible for energy coupling to the transport system.</text>
</comment>
<dbReference type="NCBIfam" id="NF010068">
    <property type="entry name" value="PRK13548.1"/>
    <property type="match status" value="1"/>
</dbReference>
<dbReference type="SMART" id="SM00382">
    <property type="entry name" value="AAA"/>
    <property type="match status" value="1"/>
</dbReference>
<evidence type="ECO:0000256" key="5">
    <source>
        <dbReference type="ARBA" id="ARBA00037066"/>
    </source>
</evidence>
<evidence type="ECO:0000256" key="4">
    <source>
        <dbReference type="ARBA" id="ARBA00022967"/>
    </source>
</evidence>
<dbReference type="GO" id="GO:0016887">
    <property type="term" value="F:ATP hydrolysis activity"/>
    <property type="evidence" value="ECO:0007669"/>
    <property type="project" value="InterPro"/>
</dbReference>
<dbReference type="InterPro" id="IPR003593">
    <property type="entry name" value="AAA+_ATPase"/>
</dbReference>
<keyword evidence="3 7" id="KW-0067">ATP-binding</keyword>
<evidence type="ECO:0000313" key="8">
    <source>
        <dbReference type="Proteomes" id="UP000184232"/>
    </source>
</evidence>
<dbReference type="CDD" id="cd03214">
    <property type="entry name" value="ABC_Iron-Siderophores_B12_Hemin"/>
    <property type="match status" value="1"/>
</dbReference>
<dbReference type="GO" id="GO:0005524">
    <property type="term" value="F:ATP binding"/>
    <property type="evidence" value="ECO:0007669"/>
    <property type="project" value="UniProtKB-KW"/>
</dbReference>
<protein>
    <submittedName>
        <fullName evidence="7">Iron complex transport system ATP-binding protein</fullName>
    </submittedName>
</protein>
<dbReference type="RefSeq" id="WP_072784434.1">
    <property type="nucleotide sequence ID" value="NZ_CP045292.1"/>
</dbReference>
<dbReference type="PANTHER" id="PTHR42794">
    <property type="entry name" value="HEMIN IMPORT ATP-BINDING PROTEIN HMUV"/>
    <property type="match status" value="1"/>
</dbReference>
<dbReference type="Pfam" id="PF00005">
    <property type="entry name" value="ABC_tran"/>
    <property type="match status" value="1"/>
</dbReference>
<proteinExistence type="predicted"/>